<evidence type="ECO:0000256" key="1">
    <source>
        <dbReference type="ARBA" id="ARBA00010982"/>
    </source>
</evidence>
<dbReference type="GO" id="GO:0006635">
    <property type="term" value="P:fatty acid beta-oxidation"/>
    <property type="evidence" value="ECO:0007669"/>
    <property type="project" value="TreeGrafter"/>
</dbReference>
<evidence type="ECO:0000256" key="2">
    <source>
        <dbReference type="ARBA" id="ARBA00022679"/>
    </source>
</evidence>
<feature type="domain" description="Thiolase N-terminal" evidence="8">
    <location>
        <begin position="70"/>
        <end position="163"/>
    </location>
</feature>
<dbReference type="Gene3D" id="3.40.47.10">
    <property type="match status" value="1"/>
</dbReference>
<gene>
    <name evidence="10" type="ORF">QYT958_LOCUS26610</name>
</gene>
<dbReference type="PIRSF" id="PIRSF000429">
    <property type="entry name" value="Ac-CoA_Ac_transf"/>
    <property type="match status" value="1"/>
</dbReference>
<evidence type="ECO:0000256" key="6">
    <source>
        <dbReference type="RuleBase" id="RU003557"/>
    </source>
</evidence>
<feature type="region of interest" description="Disordered" evidence="7">
    <location>
        <begin position="30"/>
        <end position="62"/>
    </location>
</feature>
<dbReference type="Pfam" id="PF00108">
    <property type="entry name" value="Thiolase_N"/>
    <property type="match status" value="2"/>
</dbReference>
<feature type="compositionally biased region" description="Polar residues" evidence="7">
    <location>
        <begin position="30"/>
        <end position="53"/>
    </location>
</feature>
<evidence type="ECO:0000259" key="9">
    <source>
        <dbReference type="Pfam" id="PF02803"/>
    </source>
</evidence>
<dbReference type="GO" id="GO:0005739">
    <property type="term" value="C:mitochondrion"/>
    <property type="evidence" value="ECO:0007669"/>
    <property type="project" value="TreeGrafter"/>
</dbReference>
<comment type="similarity">
    <text evidence="1 6">Belongs to the thiolase-like superfamily. Thiolase family.</text>
</comment>
<dbReference type="Pfam" id="PF02803">
    <property type="entry name" value="Thiolase_C"/>
    <property type="match status" value="1"/>
</dbReference>
<dbReference type="InterPro" id="IPR016039">
    <property type="entry name" value="Thiolase-like"/>
</dbReference>
<dbReference type="SUPFAM" id="SSF53901">
    <property type="entry name" value="Thiolase-like"/>
    <property type="match status" value="3"/>
</dbReference>
<keyword evidence="4" id="KW-0443">Lipid metabolism</keyword>
<dbReference type="InterPro" id="IPR020616">
    <property type="entry name" value="Thiolase_N"/>
</dbReference>
<name>A0A821RHC2_9BILA</name>
<dbReference type="InterPro" id="IPR020617">
    <property type="entry name" value="Thiolase_C"/>
</dbReference>
<evidence type="ECO:0000256" key="5">
    <source>
        <dbReference type="ARBA" id="ARBA00023315"/>
    </source>
</evidence>
<dbReference type="PANTHER" id="PTHR18919">
    <property type="entry name" value="ACETYL-COA C-ACYLTRANSFERASE"/>
    <property type="match status" value="1"/>
</dbReference>
<organism evidence="10 11">
    <name type="scientific">Rotaria socialis</name>
    <dbReference type="NCBI Taxonomy" id="392032"/>
    <lineage>
        <taxon>Eukaryota</taxon>
        <taxon>Metazoa</taxon>
        <taxon>Spiralia</taxon>
        <taxon>Gnathifera</taxon>
        <taxon>Rotifera</taxon>
        <taxon>Eurotatoria</taxon>
        <taxon>Bdelloidea</taxon>
        <taxon>Philodinida</taxon>
        <taxon>Philodinidae</taxon>
        <taxon>Rotaria</taxon>
    </lineage>
</organism>
<evidence type="ECO:0000313" key="11">
    <source>
        <dbReference type="Proteomes" id="UP000663848"/>
    </source>
</evidence>
<comment type="caution">
    <text evidence="10">The sequence shown here is derived from an EMBL/GenBank/DDBJ whole genome shotgun (WGS) entry which is preliminary data.</text>
</comment>
<dbReference type="EMBL" id="CAJOBR010006414">
    <property type="protein sequence ID" value="CAF4843386.1"/>
    <property type="molecule type" value="Genomic_DNA"/>
</dbReference>
<dbReference type="Proteomes" id="UP000663848">
    <property type="component" value="Unassembled WGS sequence"/>
</dbReference>
<dbReference type="AlphaFoldDB" id="A0A821RHC2"/>
<keyword evidence="3" id="KW-0276">Fatty acid metabolism</keyword>
<evidence type="ECO:0000259" key="8">
    <source>
        <dbReference type="Pfam" id="PF00108"/>
    </source>
</evidence>
<keyword evidence="5 6" id="KW-0012">Acyltransferase</keyword>
<dbReference type="InterPro" id="IPR002155">
    <property type="entry name" value="Thiolase"/>
</dbReference>
<evidence type="ECO:0000313" key="10">
    <source>
        <dbReference type="EMBL" id="CAF4843386.1"/>
    </source>
</evidence>
<dbReference type="CDD" id="cd00751">
    <property type="entry name" value="thiolase"/>
    <property type="match status" value="1"/>
</dbReference>
<reference evidence="10" key="1">
    <citation type="submission" date="2021-02" db="EMBL/GenBank/DDBJ databases">
        <authorList>
            <person name="Nowell W R."/>
        </authorList>
    </citation>
    <scope>NUCLEOTIDE SEQUENCE</scope>
</reference>
<evidence type="ECO:0000256" key="4">
    <source>
        <dbReference type="ARBA" id="ARBA00023098"/>
    </source>
</evidence>
<proteinExistence type="inferred from homology"/>
<evidence type="ECO:0000256" key="3">
    <source>
        <dbReference type="ARBA" id="ARBA00022832"/>
    </source>
</evidence>
<feature type="domain" description="Thiolase N-terminal" evidence="8">
    <location>
        <begin position="190"/>
        <end position="366"/>
    </location>
</feature>
<dbReference type="PANTHER" id="PTHR18919:SF153">
    <property type="entry name" value="TRIFUNCTIONAL ENZYME SUBUNIT BETA, MITOCHONDRIAL"/>
    <property type="match status" value="1"/>
</dbReference>
<dbReference type="GO" id="GO:0016747">
    <property type="term" value="F:acyltransferase activity, transferring groups other than amino-acyl groups"/>
    <property type="evidence" value="ECO:0007669"/>
    <property type="project" value="InterPro"/>
</dbReference>
<evidence type="ECO:0000256" key="7">
    <source>
        <dbReference type="SAM" id="MobiDB-lite"/>
    </source>
</evidence>
<keyword evidence="2 6" id="KW-0808">Transferase</keyword>
<protein>
    <submittedName>
        <fullName evidence="10">Uncharacterized protein</fullName>
    </submittedName>
</protein>
<accession>A0A821RHC2</accession>
<feature type="domain" description="Thiolase C-terminal" evidence="9">
    <location>
        <begin position="375"/>
        <end position="428"/>
    </location>
</feature>
<sequence>MALRCSFQQGFIHLRNHNTHILRSSVTNGLASTTQNPGQLGAQQQRTLATANDTTSSSKTKSTKGIGREVVFIDGVRTPFLQSFTAYKDLMGYQLARHALLGLLKRTNIDKSVPDYCVMGTVIQEVRTSNIAREALLSAGLSNKIPAHTVTMACISSNVAMATESFDFHSIAKVFPISVLMDGPYRNSLSAKDIATGQNDIIIAGGVDFMSDVPIRYPRSMRKLLLSLNRAKSTPQRLGLATKMLSFKNFVPEAPAIAEFSTGEIMGQSADRLAAAFNVTRREQDEYAIRSHLLAQQATDKGYLDDIIPMHIPGAPDAISRDNGIRVSTMEQMNKLKPAFIKPHGTVTAASSSFLTDGASASLITSVDKAKELGLKPKAYIRRYVFTSQDPKDQLLLGPTYATAKLLDQCGLTLNDIDVFEFHEAFAVRRKI</sequence>